<dbReference type="InterPro" id="IPR049052">
    <property type="entry name" value="nSTAND1"/>
</dbReference>
<evidence type="ECO:0000259" key="1">
    <source>
        <dbReference type="Pfam" id="PF20703"/>
    </source>
</evidence>
<dbReference type="CDD" id="cd21037">
    <property type="entry name" value="MLKL_NTD"/>
    <property type="match status" value="1"/>
</dbReference>
<dbReference type="GO" id="GO:0007166">
    <property type="term" value="P:cell surface receptor signaling pathway"/>
    <property type="evidence" value="ECO:0007669"/>
    <property type="project" value="InterPro"/>
</dbReference>
<evidence type="ECO:0000313" key="3">
    <source>
        <dbReference type="Proteomes" id="UP000027222"/>
    </source>
</evidence>
<feature type="non-terminal residue" evidence="2">
    <location>
        <position position="1"/>
    </location>
</feature>
<keyword evidence="3" id="KW-1185">Reference proteome</keyword>
<accession>A0A067T372</accession>
<dbReference type="InterPro" id="IPR036537">
    <property type="entry name" value="Adaptor_Cbl_N_dom_sf"/>
</dbReference>
<dbReference type="SUPFAM" id="SSF48452">
    <property type="entry name" value="TPR-like"/>
    <property type="match status" value="1"/>
</dbReference>
<gene>
    <name evidence="2" type="ORF">GALMADRAFT_22660</name>
</gene>
<dbReference type="Gene3D" id="1.25.40.10">
    <property type="entry name" value="Tetratricopeptide repeat domain"/>
    <property type="match status" value="1"/>
</dbReference>
<protein>
    <recommendedName>
        <fullName evidence="1">Novel STAND NTPase 1 domain-containing protein</fullName>
    </recommendedName>
</protein>
<dbReference type="PANTHER" id="PTHR47691">
    <property type="entry name" value="REGULATOR-RELATED"/>
    <property type="match status" value="1"/>
</dbReference>
<dbReference type="Gene3D" id="3.40.50.300">
    <property type="entry name" value="P-loop containing nucleotide triphosphate hydrolases"/>
    <property type="match status" value="1"/>
</dbReference>
<dbReference type="InterPro" id="IPR019734">
    <property type="entry name" value="TPR_rpt"/>
</dbReference>
<dbReference type="HOGENOM" id="CLU_010537_0_0_1"/>
<dbReference type="SUPFAM" id="SSF52540">
    <property type="entry name" value="P-loop containing nucleoside triphosphate hydrolases"/>
    <property type="match status" value="1"/>
</dbReference>
<sequence length="835" mass="92720">PTTAEYASEAAKEFLDMLEAVADHIPVPGVAMAVKVAKGIMQACDESHATLERAEELKTRIKKLVIILVDELKGKKREEVQAKLKEDIELLSKDLAYIQKNLNDIGSQNALLLILFKGLNEEKVKKCVSRLDNSLENFNLARRINDANLLNTLQNQIIAFHTTDVKAILKNQIDSPTTLHPRGRASVPANGDNFHGRESLVAQLVHALTSNSDGQKRPRVCLLGPGGMGKTSTALAVMADSGMRRHFPEKNQIWVPCVKATSVSLFLDTLYSSTGTTQDSGDTLKDIISELQSSSEPLVVLLDNFETPWNLLDFRGEMQRILNQIGQISHVAVFITMRSAFPPGSNKQWQSFDIEAVDEIAAHKIYLDICSASGDDHDVSGLLHALGYMPLAITLMANIARMTGLGAAKLLEEYRRIGTAMLQEGPDAEQNLDICISLSVDSQPMKSHPKAYDLLATLAMLPVGTTYDVLTKWWAHDFPNLMGPLKALTDTALIKRQDTHYFVLPVIRSYILDPSRFPTNVRTTMVASACNFLTHHNSSPGDSSFKDHAKALSAEEGNLQEILLTVTDSEPLVIDALLVLARHQLSTRPRLEAVDHALTLSRGLKSHQILIGDVLTCYGRMLLKLNRYDDAEEKFTCARQMFLSIPDEQRAAMSLLDLAEVYSFTDDKNFSEKSGLIMDAKSVFEKLDDKPAVALSLYQLGCLLGQNNHYKEGIELVIRARETFQDLEDALNHAKCSYALEEVYYWAKRYDEGLIAGTEAVREYEHLGQYLGDSMLLLGRMLFMKGNYTEALEMVVRALAICKSYGCPMDIGQTLEVLGRTWAKVGRIADAKEAY</sequence>
<reference evidence="3" key="1">
    <citation type="journal article" date="2014" name="Proc. Natl. Acad. Sci. U.S.A.">
        <title>Extensive sampling of basidiomycete genomes demonstrates inadequacy of the white-rot/brown-rot paradigm for wood decay fungi.</title>
        <authorList>
            <person name="Riley R."/>
            <person name="Salamov A.A."/>
            <person name="Brown D.W."/>
            <person name="Nagy L.G."/>
            <person name="Floudas D."/>
            <person name="Held B.W."/>
            <person name="Levasseur A."/>
            <person name="Lombard V."/>
            <person name="Morin E."/>
            <person name="Otillar R."/>
            <person name="Lindquist E.A."/>
            <person name="Sun H."/>
            <person name="LaButti K.M."/>
            <person name="Schmutz J."/>
            <person name="Jabbour D."/>
            <person name="Luo H."/>
            <person name="Baker S.E."/>
            <person name="Pisabarro A.G."/>
            <person name="Walton J.D."/>
            <person name="Blanchette R.A."/>
            <person name="Henrissat B."/>
            <person name="Martin F."/>
            <person name="Cullen D."/>
            <person name="Hibbett D.S."/>
            <person name="Grigoriev I.V."/>
        </authorList>
    </citation>
    <scope>NUCLEOTIDE SEQUENCE [LARGE SCALE GENOMIC DNA]</scope>
    <source>
        <strain evidence="3">CBS 339.88</strain>
    </source>
</reference>
<feature type="domain" description="Novel STAND NTPase 1" evidence="1">
    <location>
        <begin position="191"/>
        <end position="341"/>
    </location>
</feature>
<organism evidence="2 3">
    <name type="scientific">Galerina marginata (strain CBS 339.88)</name>
    <dbReference type="NCBI Taxonomy" id="685588"/>
    <lineage>
        <taxon>Eukaryota</taxon>
        <taxon>Fungi</taxon>
        <taxon>Dikarya</taxon>
        <taxon>Basidiomycota</taxon>
        <taxon>Agaricomycotina</taxon>
        <taxon>Agaricomycetes</taxon>
        <taxon>Agaricomycetidae</taxon>
        <taxon>Agaricales</taxon>
        <taxon>Agaricineae</taxon>
        <taxon>Strophariaceae</taxon>
        <taxon>Galerina</taxon>
    </lineage>
</organism>
<dbReference type="OrthoDB" id="3052556at2759"/>
<dbReference type="PANTHER" id="PTHR47691:SF3">
    <property type="entry name" value="HTH-TYPE TRANSCRIPTIONAL REGULATOR RV0890C-RELATED"/>
    <property type="match status" value="1"/>
</dbReference>
<dbReference type="Gene3D" id="1.20.930.20">
    <property type="entry name" value="Adaptor protein Cbl, N-terminal domain"/>
    <property type="match status" value="1"/>
</dbReference>
<evidence type="ECO:0000313" key="2">
    <source>
        <dbReference type="EMBL" id="KDR77581.1"/>
    </source>
</evidence>
<feature type="non-terminal residue" evidence="2">
    <location>
        <position position="835"/>
    </location>
</feature>
<dbReference type="InterPro" id="IPR059179">
    <property type="entry name" value="MLKL-like_MCAfunc"/>
</dbReference>
<dbReference type="EMBL" id="KL142376">
    <property type="protein sequence ID" value="KDR77581.1"/>
    <property type="molecule type" value="Genomic_DNA"/>
</dbReference>
<proteinExistence type="predicted"/>
<name>A0A067T372_GALM3</name>
<dbReference type="SMART" id="SM00028">
    <property type="entry name" value="TPR"/>
    <property type="match status" value="4"/>
</dbReference>
<dbReference type="Pfam" id="PF20703">
    <property type="entry name" value="nSTAND1"/>
    <property type="match status" value="1"/>
</dbReference>
<dbReference type="Proteomes" id="UP000027222">
    <property type="component" value="Unassembled WGS sequence"/>
</dbReference>
<dbReference type="Pfam" id="PF13374">
    <property type="entry name" value="TPR_10"/>
    <property type="match status" value="1"/>
</dbReference>
<dbReference type="AlphaFoldDB" id="A0A067T372"/>
<dbReference type="InterPro" id="IPR027417">
    <property type="entry name" value="P-loop_NTPase"/>
</dbReference>
<dbReference type="InterPro" id="IPR011990">
    <property type="entry name" value="TPR-like_helical_dom_sf"/>
</dbReference>